<accession>A0A5J4U948</accession>
<name>A0A5J4U948_9EUKA</name>
<gene>
    <name evidence="1" type="ORF">EZS28_037728</name>
</gene>
<reference evidence="1 2" key="1">
    <citation type="submission" date="2019-03" db="EMBL/GenBank/DDBJ databases">
        <title>Single cell metagenomics reveals metabolic interactions within the superorganism composed of flagellate Streblomastix strix and complex community of Bacteroidetes bacteria on its surface.</title>
        <authorList>
            <person name="Treitli S.C."/>
            <person name="Kolisko M."/>
            <person name="Husnik F."/>
            <person name="Keeling P."/>
            <person name="Hampl V."/>
        </authorList>
    </citation>
    <scope>NUCLEOTIDE SEQUENCE [LARGE SCALE GENOMIC DNA]</scope>
    <source>
        <strain evidence="1">ST1C</strain>
    </source>
</reference>
<organism evidence="1 2">
    <name type="scientific">Streblomastix strix</name>
    <dbReference type="NCBI Taxonomy" id="222440"/>
    <lineage>
        <taxon>Eukaryota</taxon>
        <taxon>Metamonada</taxon>
        <taxon>Preaxostyla</taxon>
        <taxon>Oxymonadida</taxon>
        <taxon>Streblomastigidae</taxon>
        <taxon>Streblomastix</taxon>
    </lineage>
</organism>
<dbReference type="EMBL" id="SNRW01019042">
    <property type="protein sequence ID" value="KAA6366744.1"/>
    <property type="molecule type" value="Genomic_DNA"/>
</dbReference>
<comment type="caution">
    <text evidence="1">The sequence shown here is derived from an EMBL/GenBank/DDBJ whole genome shotgun (WGS) entry which is preliminary data.</text>
</comment>
<evidence type="ECO:0000313" key="1">
    <source>
        <dbReference type="EMBL" id="KAA6366744.1"/>
    </source>
</evidence>
<protein>
    <submittedName>
        <fullName evidence="1">Uncharacterized protein</fullName>
    </submittedName>
</protein>
<sequence>ESQEKPSYSRSEHEQREYFHWSKYSNEQIEEFIKEAIEKQDEELAKMWRYIFDELRAVSS</sequence>
<proteinExistence type="predicted"/>
<evidence type="ECO:0000313" key="2">
    <source>
        <dbReference type="Proteomes" id="UP000324800"/>
    </source>
</evidence>
<feature type="non-terminal residue" evidence="1">
    <location>
        <position position="1"/>
    </location>
</feature>
<dbReference type="Proteomes" id="UP000324800">
    <property type="component" value="Unassembled WGS sequence"/>
</dbReference>
<dbReference type="AlphaFoldDB" id="A0A5J4U948"/>